<dbReference type="OrthoDB" id="3038309at2759"/>
<feature type="non-terminal residue" evidence="3">
    <location>
        <position position="1077"/>
    </location>
</feature>
<reference evidence="3" key="1">
    <citation type="journal article" date="2020" name="Nat. Commun.">
        <title>Large-scale genome sequencing of mycorrhizal fungi provides insights into the early evolution of symbiotic traits.</title>
        <authorList>
            <person name="Miyauchi S."/>
            <person name="Kiss E."/>
            <person name="Kuo A."/>
            <person name="Drula E."/>
            <person name="Kohler A."/>
            <person name="Sanchez-Garcia M."/>
            <person name="Morin E."/>
            <person name="Andreopoulos B."/>
            <person name="Barry K.W."/>
            <person name="Bonito G."/>
            <person name="Buee M."/>
            <person name="Carver A."/>
            <person name="Chen C."/>
            <person name="Cichocki N."/>
            <person name="Clum A."/>
            <person name="Culley D."/>
            <person name="Crous P.W."/>
            <person name="Fauchery L."/>
            <person name="Girlanda M."/>
            <person name="Hayes R.D."/>
            <person name="Keri Z."/>
            <person name="LaButti K."/>
            <person name="Lipzen A."/>
            <person name="Lombard V."/>
            <person name="Magnuson J."/>
            <person name="Maillard F."/>
            <person name="Murat C."/>
            <person name="Nolan M."/>
            <person name="Ohm R.A."/>
            <person name="Pangilinan J."/>
            <person name="Pereira M.F."/>
            <person name="Perotto S."/>
            <person name="Peter M."/>
            <person name="Pfister S."/>
            <person name="Riley R."/>
            <person name="Sitrit Y."/>
            <person name="Stielow J.B."/>
            <person name="Szollosi G."/>
            <person name="Zifcakova L."/>
            <person name="Stursova M."/>
            <person name="Spatafora J.W."/>
            <person name="Tedersoo L."/>
            <person name="Vaario L.M."/>
            <person name="Yamada A."/>
            <person name="Yan M."/>
            <person name="Wang P."/>
            <person name="Xu J."/>
            <person name="Bruns T."/>
            <person name="Baldrian P."/>
            <person name="Vilgalys R."/>
            <person name="Dunand C."/>
            <person name="Henrissat B."/>
            <person name="Grigoriev I.V."/>
            <person name="Hibbett D."/>
            <person name="Nagy L.G."/>
            <person name="Martin F.M."/>
        </authorList>
    </citation>
    <scope>NUCLEOTIDE SEQUENCE</scope>
    <source>
        <strain evidence="3">UP504</strain>
    </source>
</reference>
<dbReference type="InterPro" id="IPR011990">
    <property type="entry name" value="TPR-like_helical_dom_sf"/>
</dbReference>
<dbReference type="CDD" id="cd21037">
    <property type="entry name" value="MLKL_NTD"/>
    <property type="match status" value="1"/>
</dbReference>
<dbReference type="AlphaFoldDB" id="A0A9P6AFI2"/>
<organism evidence="3 4">
    <name type="scientific">Hydnum rufescens UP504</name>
    <dbReference type="NCBI Taxonomy" id="1448309"/>
    <lineage>
        <taxon>Eukaryota</taxon>
        <taxon>Fungi</taxon>
        <taxon>Dikarya</taxon>
        <taxon>Basidiomycota</taxon>
        <taxon>Agaricomycotina</taxon>
        <taxon>Agaricomycetes</taxon>
        <taxon>Cantharellales</taxon>
        <taxon>Hydnaceae</taxon>
        <taxon>Hydnum</taxon>
    </lineage>
</organism>
<dbReference type="Pfam" id="PF12862">
    <property type="entry name" value="ANAPC5"/>
    <property type="match status" value="4"/>
</dbReference>
<dbReference type="Proteomes" id="UP000886523">
    <property type="component" value="Unassembled WGS sequence"/>
</dbReference>
<feature type="non-terminal residue" evidence="3">
    <location>
        <position position="1"/>
    </location>
</feature>
<dbReference type="InterPro" id="IPR036537">
    <property type="entry name" value="Adaptor_Cbl_N_dom_sf"/>
</dbReference>
<evidence type="ECO:0000259" key="2">
    <source>
        <dbReference type="Pfam" id="PF12862"/>
    </source>
</evidence>
<sequence length="1077" mass="119403">RRFWKRPGPRDPSPPPQPSDSIPSVSTSTFTAQRTGPGHASRFQPTYSLTPTYPGYLHDHAGCRALVGPVTQVLDVLAEISEVIKTMRDGKRDCDHLLFCVTMFLDSFVNELKASNVPIPDGSPTAVRLFALKSNLKAIKTDVKRWSEFGLLDRYLKRDEIKTGLLMHGENLMDCLNIHHLMASVRTSNLADSIEQIVFPGPSVLVTQREEGEPAPSALQTATLQNLQDFLQRPVGWVVFEQIAEALRDHLEEAELGTILMRTGPRSPPTTLVQTGHNHPISYLATQISELTVKVDSILPDLAVPTETQERSIGWRNPAHQLSKTVSITLELLNELHNTAEAKLNVATLADKMSQLSLNLSNLVILHRAGQDLSRALREAEEATRIYLSLVAGQPEIFCPDLASSFIALSACRSECGLHEDMLTEIEWAVDLYRTLVTKEPDNLSIDLLELGHCKKGLEVILEAVRIYRWLAAYRPNMFCPYLTRSLNNLSAHFSESGCHEALTIHRPLAAYRPNVFRPHLAGSLNILSTNLSQLGHHKEALEATDRPNVFRANFACSVHNFAARLSEFGRRKEALQNIEEAVSIYCPLVVDCPDVFRSLLALSLGDLSIHLSGFGRHKEALKASEEVVGIYRLLAADQPEAFHPDLTCSLGNFSLCLSKLSRHHKAIRASEEAGNIYRPLAMDLPDVFLPDLAHCLCNLSALKANAEAVNIYHSLAADRPVFRSDFTDSLHHLSICLSEIGHRKEALAATEEALTIYRPLTTDRPDVFRPDLTRSLGNFSIYLSEFACHREALEACEEAVNIYRPLAADLLDTFHPDLAHYIGNLSGCLSEFGRHADALDASNEVIRIYHSLTKDWPDAFYPDLSHCLSNLSVSLSKFDCHEEAVKVNLANSLGNLSVFLSEIGDGQATLRTSEETVSIYCLLVEDQPDILHPHLAHSLGNLSVHLSRFGHDKDALEKNEEAENMYCLLLVDQPDVFGPNLANTLRNTSLHLSELGRHEEALGAIEEAMNIYCSLAADRPSVFSFDLECSRSTFSMLSSICAPPAGRVIQEPAYLLKPDGPFFITSFAYRAEGTGL</sequence>
<name>A0A9P6AFI2_9AGAM</name>
<feature type="domain" description="Anaphase-promoting complex subunit 5" evidence="2">
    <location>
        <begin position="989"/>
        <end position="1012"/>
    </location>
</feature>
<dbReference type="Gene3D" id="1.25.40.10">
    <property type="entry name" value="Tetratricopeptide repeat domain"/>
    <property type="match status" value="4"/>
</dbReference>
<proteinExistence type="predicted"/>
<evidence type="ECO:0000256" key="1">
    <source>
        <dbReference type="SAM" id="MobiDB-lite"/>
    </source>
</evidence>
<evidence type="ECO:0000313" key="4">
    <source>
        <dbReference type="Proteomes" id="UP000886523"/>
    </source>
</evidence>
<dbReference type="InterPro" id="IPR059179">
    <property type="entry name" value="MLKL-like_MCAfunc"/>
</dbReference>
<feature type="domain" description="Anaphase-promoting complex subunit 5" evidence="2">
    <location>
        <begin position="554"/>
        <end position="585"/>
    </location>
</feature>
<dbReference type="EMBL" id="MU129207">
    <property type="protein sequence ID" value="KAF9504632.1"/>
    <property type="molecule type" value="Genomic_DNA"/>
</dbReference>
<dbReference type="PANTHER" id="PTHR19959:SF119">
    <property type="entry name" value="FUNGAL LIPASE-LIKE DOMAIN-CONTAINING PROTEIN"/>
    <property type="match status" value="1"/>
</dbReference>
<protein>
    <recommendedName>
        <fullName evidence="2">Anaphase-promoting complex subunit 5 domain-containing protein</fullName>
    </recommendedName>
</protein>
<feature type="domain" description="Anaphase-promoting complex subunit 5" evidence="2">
    <location>
        <begin position="780"/>
        <end position="805"/>
    </location>
</feature>
<dbReference type="GO" id="GO:0007166">
    <property type="term" value="P:cell surface receptor signaling pathway"/>
    <property type="evidence" value="ECO:0007669"/>
    <property type="project" value="InterPro"/>
</dbReference>
<dbReference type="PANTHER" id="PTHR19959">
    <property type="entry name" value="KINESIN LIGHT CHAIN"/>
    <property type="match status" value="1"/>
</dbReference>
<dbReference type="Gene3D" id="1.20.930.20">
    <property type="entry name" value="Adaptor protein Cbl, N-terminal domain"/>
    <property type="match status" value="1"/>
</dbReference>
<accession>A0A9P6AFI2</accession>
<keyword evidence="4" id="KW-1185">Reference proteome</keyword>
<feature type="region of interest" description="Disordered" evidence="1">
    <location>
        <begin position="1"/>
        <end position="46"/>
    </location>
</feature>
<gene>
    <name evidence="3" type="ORF">BS47DRAFT_1354978</name>
</gene>
<dbReference type="InterPro" id="IPR026000">
    <property type="entry name" value="Apc5_dom"/>
</dbReference>
<evidence type="ECO:0000313" key="3">
    <source>
        <dbReference type="EMBL" id="KAF9504632.1"/>
    </source>
</evidence>
<feature type="domain" description="Anaphase-promoting complex subunit 5" evidence="2">
    <location>
        <begin position="727"/>
        <end position="759"/>
    </location>
</feature>
<dbReference type="SUPFAM" id="SSF48452">
    <property type="entry name" value="TPR-like"/>
    <property type="match status" value="3"/>
</dbReference>
<comment type="caution">
    <text evidence="3">The sequence shown here is derived from an EMBL/GenBank/DDBJ whole genome shotgun (WGS) entry which is preliminary data.</text>
</comment>